<dbReference type="Pfam" id="PF01521">
    <property type="entry name" value="Fe-S_biosyn"/>
    <property type="match status" value="1"/>
</dbReference>
<dbReference type="InterPro" id="IPR000361">
    <property type="entry name" value="ATAP_core_dom"/>
</dbReference>
<organism evidence="2 3">
    <name type="scientific">Trichocoleus desertorum GB2-A4</name>
    <dbReference type="NCBI Taxonomy" id="2933944"/>
    <lineage>
        <taxon>Bacteria</taxon>
        <taxon>Bacillati</taxon>
        <taxon>Cyanobacteriota</taxon>
        <taxon>Cyanophyceae</taxon>
        <taxon>Leptolyngbyales</taxon>
        <taxon>Trichocoleusaceae</taxon>
        <taxon>Trichocoleus</taxon>
    </lineage>
</organism>
<dbReference type="InterPro" id="IPR016092">
    <property type="entry name" value="ATAP"/>
</dbReference>
<evidence type="ECO:0000313" key="2">
    <source>
        <dbReference type="EMBL" id="MEP0820033.1"/>
    </source>
</evidence>
<dbReference type="PANTHER" id="PTHR47265">
    <property type="entry name" value="IRON-SULFUR ASSEMBLY PROTEIN ISCA, CHLOROPLASTIC"/>
    <property type="match status" value="1"/>
</dbReference>
<dbReference type="InterPro" id="IPR031108">
    <property type="entry name" value="IscA_plant_cyanobact"/>
</dbReference>
<dbReference type="PANTHER" id="PTHR47265:SF1">
    <property type="entry name" value="IRON-SULFUR ASSEMBLY PROTEIN ISCA, CHLOROPLASTIC"/>
    <property type="match status" value="1"/>
</dbReference>
<accession>A0ABV0JE19</accession>
<evidence type="ECO:0000259" key="1">
    <source>
        <dbReference type="Pfam" id="PF01521"/>
    </source>
</evidence>
<name>A0ABV0JE19_9CYAN</name>
<dbReference type="EMBL" id="JAMPKM010000019">
    <property type="protein sequence ID" value="MEP0820033.1"/>
    <property type="molecule type" value="Genomic_DNA"/>
</dbReference>
<dbReference type="Gene3D" id="2.60.300.12">
    <property type="entry name" value="HesB-like domain"/>
    <property type="match status" value="1"/>
</dbReference>
<gene>
    <name evidence="2" type="ORF">NC998_23285</name>
</gene>
<reference evidence="2 3" key="1">
    <citation type="submission" date="2022-04" db="EMBL/GenBank/DDBJ databases">
        <title>Positive selection, recombination, and allopatry shape intraspecific diversity of widespread and dominant cyanobacteria.</title>
        <authorList>
            <person name="Wei J."/>
            <person name="Shu W."/>
            <person name="Hu C."/>
        </authorList>
    </citation>
    <scope>NUCLEOTIDE SEQUENCE [LARGE SCALE GENOMIC DNA]</scope>
    <source>
        <strain evidence="2 3">GB2-A4</strain>
    </source>
</reference>
<dbReference type="SUPFAM" id="SSF89360">
    <property type="entry name" value="HesB-like domain"/>
    <property type="match status" value="1"/>
</dbReference>
<feature type="domain" description="Core" evidence="1">
    <location>
        <begin position="2"/>
        <end position="103"/>
    </location>
</feature>
<evidence type="ECO:0000313" key="3">
    <source>
        <dbReference type="Proteomes" id="UP001464891"/>
    </source>
</evidence>
<proteinExistence type="predicted"/>
<dbReference type="Proteomes" id="UP001464891">
    <property type="component" value="Unassembled WGS sequence"/>
</dbReference>
<dbReference type="InterPro" id="IPR017870">
    <property type="entry name" value="FeS_cluster_insertion_CS"/>
</dbReference>
<dbReference type="PROSITE" id="PS01152">
    <property type="entry name" value="HESB"/>
    <property type="match status" value="1"/>
</dbReference>
<dbReference type="NCBIfam" id="TIGR00049">
    <property type="entry name" value="iron-sulfur cluster assembly accessory protein"/>
    <property type="match status" value="1"/>
</dbReference>
<protein>
    <submittedName>
        <fullName evidence="2">Iron-sulfur cluster assembly accessory protein</fullName>
    </submittedName>
</protein>
<sequence>MLQLSQAAIKEILRLKQKCRKPNAVFRLGVQPSGCSGMSYTLEFDEEVGPNDALYDCNGIQVAIARSSLTVLSGLNLDYSEDLMGGGFRFHNPNATQSCGCGNSFSVS</sequence>
<comment type="caution">
    <text evidence="2">The sequence shown here is derived from an EMBL/GenBank/DDBJ whole genome shotgun (WGS) entry which is preliminary data.</text>
</comment>
<dbReference type="InterPro" id="IPR035903">
    <property type="entry name" value="HesB-like_dom_sf"/>
</dbReference>
<keyword evidence="3" id="KW-1185">Reference proteome</keyword>